<evidence type="ECO:0008006" key="3">
    <source>
        <dbReference type="Google" id="ProtNLM"/>
    </source>
</evidence>
<dbReference type="AlphaFoldDB" id="A0A2V0RLM9"/>
<accession>A0A2V0RLM9</accession>
<evidence type="ECO:0000313" key="2">
    <source>
        <dbReference type="EMBL" id="GBH21810.1"/>
    </source>
</evidence>
<proteinExistence type="predicted"/>
<feature type="compositionally biased region" description="Low complexity" evidence="1">
    <location>
        <begin position="50"/>
        <end position="66"/>
    </location>
</feature>
<reference evidence="2" key="1">
    <citation type="submission" date="2017-04" db="EMBL/GenBank/DDBJ databases">
        <title>Unveiling RNA virosphere associated with marine microorganisms.</title>
        <authorList>
            <person name="Urayama S."/>
            <person name="Takaki Y."/>
            <person name="Nishi S."/>
            <person name="Yoshida Y."/>
            <person name="Deguchi S."/>
            <person name="Takai K."/>
            <person name="Nunoura T."/>
        </authorList>
    </citation>
    <scope>NUCLEOTIDE SEQUENCE</scope>
</reference>
<comment type="caution">
    <text evidence="2">The sequence shown here is derived from an EMBL/GenBank/DDBJ whole genome shotgun (WGS) entry which is preliminary data.</text>
</comment>
<sequence>MTKNVSGAKIGQIILDELLCKEGSLCEQLTSTKKENKMASKPLPKPRNQKTTAKSSKSAVSGKSKGNTPRKRQTRRFSEPDTSISQDVQVNTLGEVSSRVTVPYSRGTTAAFPQSVDMFHYGMALYPAGDSVGGDSLARDHYQSVIGPKLLAAIRNALTYGPAAAISIDETADYINEVSNAYFHLIAIRNLYRYLFYRRNSTELSAYFDLIYDETIPPAHTRLANALGQMYLPQHVKSYIERLAGIYYLDETPFSSVFQIVPYVGGFNNAASFVAGYTAQISAVENVTKRADMNSAFNSPRFFSDFVSMVPLDIETHRNPDLFLKESFVAVYNEEMLDIWANLPLEATDVAAGVDVNHPVAAVTTTIYDASFGDNFTKLTQANSAKYLTANTRYEPGILIPADPCTGANESNMRAVSSVGDVDFDVANQLILYYGILARNVENTSADVITAKIMPAGSKVTLTTMEHKASDTYDVMDALFSA</sequence>
<organism evidence="2">
    <name type="scientific">viral metagenome</name>
    <dbReference type="NCBI Taxonomy" id="1070528"/>
    <lineage>
        <taxon>unclassified sequences</taxon>
        <taxon>metagenomes</taxon>
        <taxon>organismal metagenomes</taxon>
    </lineage>
</organism>
<dbReference type="EMBL" id="BDQA01000354">
    <property type="protein sequence ID" value="GBH21810.1"/>
    <property type="molecule type" value="Genomic_RNA"/>
</dbReference>
<feature type="region of interest" description="Disordered" evidence="1">
    <location>
        <begin position="31"/>
        <end position="86"/>
    </location>
</feature>
<protein>
    <recommendedName>
        <fullName evidence="3">Capsid</fullName>
    </recommendedName>
</protein>
<evidence type="ECO:0000256" key="1">
    <source>
        <dbReference type="SAM" id="MobiDB-lite"/>
    </source>
</evidence>
<name>A0A2V0RLM9_9ZZZZ</name>